<dbReference type="Gene3D" id="3.40.630.30">
    <property type="match status" value="1"/>
</dbReference>
<dbReference type="InterPro" id="IPR051016">
    <property type="entry name" value="Diverse_Substrate_AcTransf"/>
</dbReference>
<dbReference type="Pfam" id="PF00583">
    <property type="entry name" value="Acetyltransf_1"/>
    <property type="match status" value="1"/>
</dbReference>
<dbReference type="InterPro" id="IPR000182">
    <property type="entry name" value="GNAT_dom"/>
</dbReference>
<feature type="domain" description="N-acetyltransferase" evidence="3">
    <location>
        <begin position="12"/>
        <end position="155"/>
    </location>
</feature>
<organism evidence="4 5">
    <name type="scientific">Saccharothrix violaceirubra</name>
    <dbReference type="NCBI Taxonomy" id="413306"/>
    <lineage>
        <taxon>Bacteria</taxon>
        <taxon>Bacillati</taxon>
        <taxon>Actinomycetota</taxon>
        <taxon>Actinomycetes</taxon>
        <taxon>Pseudonocardiales</taxon>
        <taxon>Pseudonocardiaceae</taxon>
        <taxon>Saccharothrix</taxon>
    </lineage>
</organism>
<keyword evidence="1 4" id="KW-0808">Transferase</keyword>
<comment type="caution">
    <text evidence="4">The sequence shown here is derived from an EMBL/GenBank/DDBJ whole genome shotgun (WGS) entry which is preliminary data.</text>
</comment>
<dbReference type="InterPro" id="IPR016181">
    <property type="entry name" value="Acyl_CoA_acyltransferase"/>
</dbReference>
<gene>
    <name evidence="4" type="ORF">F4559_003513</name>
</gene>
<dbReference type="PANTHER" id="PTHR10545">
    <property type="entry name" value="DIAMINE N-ACETYLTRANSFERASE"/>
    <property type="match status" value="1"/>
</dbReference>
<dbReference type="EMBL" id="JACHJS010000001">
    <property type="protein sequence ID" value="MBB4966154.1"/>
    <property type="molecule type" value="Genomic_DNA"/>
</dbReference>
<dbReference type="AlphaFoldDB" id="A0A7W7WW93"/>
<reference evidence="4 5" key="1">
    <citation type="submission" date="2020-08" db="EMBL/GenBank/DDBJ databases">
        <title>Sequencing the genomes of 1000 actinobacteria strains.</title>
        <authorList>
            <person name="Klenk H.-P."/>
        </authorList>
    </citation>
    <scope>NUCLEOTIDE SEQUENCE [LARGE SCALE GENOMIC DNA]</scope>
    <source>
        <strain evidence="4 5">DSM 45084</strain>
    </source>
</reference>
<name>A0A7W7WW93_9PSEU</name>
<sequence length="155" mass="17144">MSQFVTKLAVGDDVRTVAELLNEIDAFYGDEVIESFEERLARVDSTLFGAHPMVYAILARADNGDVVGLATISYLWPAAGSTSSLYLKELFVRPGHRGKGAGKALMQAVFDQADKSGCSRVEWTTDRSNEEAQRFYESLSVAPHDGKIFYRRTIS</sequence>
<protein>
    <submittedName>
        <fullName evidence="4">GNAT superfamily N-acetyltransferase</fullName>
    </submittedName>
</protein>
<keyword evidence="5" id="KW-1185">Reference proteome</keyword>
<evidence type="ECO:0000313" key="5">
    <source>
        <dbReference type="Proteomes" id="UP000542674"/>
    </source>
</evidence>
<evidence type="ECO:0000256" key="2">
    <source>
        <dbReference type="ARBA" id="ARBA00023315"/>
    </source>
</evidence>
<dbReference type="Proteomes" id="UP000542674">
    <property type="component" value="Unassembled WGS sequence"/>
</dbReference>
<accession>A0A7W7WW93</accession>
<keyword evidence="2" id="KW-0012">Acyltransferase</keyword>
<proteinExistence type="predicted"/>
<evidence type="ECO:0000259" key="3">
    <source>
        <dbReference type="PROSITE" id="PS51186"/>
    </source>
</evidence>
<evidence type="ECO:0000313" key="4">
    <source>
        <dbReference type="EMBL" id="MBB4966154.1"/>
    </source>
</evidence>
<dbReference type="PROSITE" id="PS51186">
    <property type="entry name" value="GNAT"/>
    <property type="match status" value="1"/>
</dbReference>
<evidence type="ECO:0000256" key="1">
    <source>
        <dbReference type="ARBA" id="ARBA00022679"/>
    </source>
</evidence>
<dbReference type="GO" id="GO:0008080">
    <property type="term" value="F:N-acetyltransferase activity"/>
    <property type="evidence" value="ECO:0007669"/>
    <property type="project" value="TreeGrafter"/>
</dbReference>
<dbReference type="SUPFAM" id="SSF55729">
    <property type="entry name" value="Acyl-CoA N-acyltransferases (Nat)"/>
    <property type="match status" value="1"/>
</dbReference>
<dbReference type="PANTHER" id="PTHR10545:SF29">
    <property type="entry name" value="GH14572P-RELATED"/>
    <property type="match status" value="1"/>
</dbReference>
<dbReference type="CDD" id="cd04301">
    <property type="entry name" value="NAT_SF"/>
    <property type="match status" value="1"/>
</dbReference>
<dbReference type="RefSeq" id="WP_184670002.1">
    <property type="nucleotide sequence ID" value="NZ_BAABAI010000005.1"/>
</dbReference>